<dbReference type="EC" id="2.4.1.11" evidence="3"/>
<evidence type="ECO:0000259" key="1">
    <source>
        <dbReference type="Pfam" id="PF00534"/>
    </source>
</evidence>
<dbReference type="Pfam" id="PF13439">
    <property type="entry name" value="Glyco_transf_4"/>
    <property type="match status" value="1"/>
</dbReference>
<evidence type="ECO:0000313" key="4">
    <source>
        <dbReference type="Proteomes" id="UP000268879"/>
    </source>
</evidence>
<gene>
    <name evidence="3" type="ORF">NCTC10665_00251</name>
</gene>
<feature type="domain" description="Glycosyl transferase family 1" evidence="1">
    <location>
        <begin position="176"/>
        <end position="329"/>
    </location>
</feature>
<name>A0A3S4V8F7_HAEPA</name>
<dbReference type="PANTHER" id="PTHR12526">
    <property type="entry name" value="GLYCOSYLTRANSFERASE"/>
    <property type="match status" value="1"/>
</dbReference>
<proteinExistence type="predicted"/>
<dbReference type="Pfam" id="PF00534">
    <property type="entry name" value="Glycos_transf_1"/>
    <property type="match status" value="1"/>
</dbReference>
<keyword evidence="3" id="KW-0328">Glycosyltransferase</keyword>
<dbReference type="PANTHER" id="PTHR12526:SF630">
    <property type="entry name" value="GLYCOSYLTRANSFERASE"/>
    <property type="match status" value="1"/>
</dbReference>
<accession>A0A3S4V8F7</accession>
<protein>
    <submittedName>
        <fullName evidence="3">Putative UDP-galactose--lipooligosaccharide galactosyltransferase</fullName>
        <ecNumber evidence="3">2.4.1.11</ecNumber>
    </submittedName>
</protein>
<dbReference type="RefSeq" id="WP_126469680.1">
    <property type="nucleotide sequence ID" value="NZ_LR134481.1"/>
</dbReference>
<dbReference type="InterPro" id="IPR028098">
    <property type="entry name" value="Glyco_trans_4-like_N"/>
</dbReference>
<dbReference type="InterPro" id="IPR001296">
    <property type="entry name" value="Glyco_trans_1"/>
</dbReference>
<dbReference type="Proteomes" id="UP000268879">
    <property type="component" value="Chromosome"/>
</dbReference>
<sequence>MKRILVYGMTDNLGGLEVYIYNIYQHLDKDQIQFDFVCDFPNMALSDFYLKNGCKIHYIPPKNKGLFRSLWEMYKVIKKGNYDTIYFNIMNAGYVLNMLPAFLLRKKIATHSHNADTTKKRLHYSLRWLLNKLSNIKLACSEKAGIFMYGENEKYQVIKNGIDLDKYTYSKEKYTSIRQKLRWDENPVILYVARMNHQKNPFFALEIMHALNKKIPNVMMAYIGDGELKKDIEKYISERNIKNISFMGIRDDVNQLMIASDILILPSLFEGLPIVSVEAQAAGLPTLLSDNVSKEAKLVSSTEFLPIDNVTHWSNRIISIINNKDNQRISDTNALNKNGYNIINVSHFVQKILLG</sequence>
<keyword evidence="3" id="KW-0808">Transferase</keyword>
<evidence type="ECO:0000259" key="2">
    <source>
        <dbReference type="Pfam" id="PF13439"/>
    </source>
</evidence>
<dbReference type="Gene3D" id="3.40.50.2000">
    <property type="entry name" value="Glycogen Phosphorylase B"/>
    <property type="match status" value="2"/>
</dbReference>
<feature type="domain" description="Glycosyltransferase subfamily 4-like N-terminal" evidence="2">
    <location>
        <begin position="14"/>
        <end position="166"/>
    </location>
</feature>
<dbReference type="GO" id="GO:1901135">
    <property type="term" value="P:carbohydrate derivative metabolic process"/>
    <property type="evidence" value="ECO:0007669"/>
    <property type="project" value="UniProtKB-ARBA"/>
</dbReference>
<dbReference type="GO" id="GO:0004373">
    <property type="term" value="F:alpha-1,4-glucan glucosyltransferase (UDP-glucose donor) activity"/>
    <property type="evidence" value="ECO:0007669"/>
    <property type="project" value="UniProtKB-EC"/>
</dbReference>
<organism evidence="3 4">
    <name type="scientific">Haemophilus parainfluenzae</name>
    <dbReference type="NCBI Taxonomy" id="729"/>
    <lineage>
        <taxon>Bacteria</taxon>
        <taxon>Pseudomonadati</taxon>
        <taxon>Pseudomonadota</taxon>
        <taxon>Gammaproteobacteria</taxon>
        <taxon>Pasteurellales</taxon>
        <taxon>Pasteurellaceae</taxon>
        <taxon>Haemophilus</taxon>
    </lineage>
</organism>
<dbReference type="SUPFAM" id="SSF53756">
    <property type="entry name" value="UDP-Glycosyltransferase/glycogen phosphorylase"/>
    <property type="match status" value="1"/>
</dbReference>
<dbReference type="EMBL" id="LR134481">
    <property type="protein sequence ID" value="VEI29357.1"/>
    <property type="molecule type" value="Genomic_DNA"/>
</dbReference>
<evidence type="ECO:0000313" key="3">
    <source>
        <dbReference type="EMBL" id="VEI29357.1"/>
    </source>
</evidence>
<reference evidence="3 4" key="1">
    <citation type="submission" date="2018-12" db="EMBL/GenBank/DDBJ databases">
        <authorList>
            <consortium name="Pathogen Informatics"/>
        </authorList>
    </citation>
    <scope>NUCLEOTIDE SEQUENCE [LARGE SCALE GENOMIC DNA]</scope>
    <source>
        <strain evidence="3 4">NCTC10665</strain>
    </source>
</reference>
<dbReference type="AlphaFoldDB" id="A0A3S4V8F7"/>